<evidence type="ECO:0000313" key="6">
    <source>
        <dbReference type="Proteomes" id="UP000005317"/>
    </source>
</evidence>
<dbReference type="PANTHER" id="PTHR34383:SF3">
    <property type="entry name" value="POLYPHOSPHATE:AMP PHOSPHOTRANSFERASE"/>
    <property type="match status" value="1"/>
</dbReference>
<dbReference type="AlphaFoldDB" id="A0A656HKR9"/>
<dbReference type="InterPro" id="IPR022300">
    <property type="entry name" value="PPK2-rel_1"/>
</dbReference>
<feature type="domain" description="Polyphosphate kinase-2-related" evidence="4">
    <location>
        <begin position="31"/>
        <end position="263"/>
    </location>
</feature>
<accession>A0A656HKR9</accession>
<proteinExistence type="inferred from homology"/>
<dbReference type="InterPro" id="IPR022488">
    <property type="entry name" value="PPK2-related"/>
</dbReference>
<dbReference type="Gene3D" id="3.40.50.300">
    <property type="entry name" value="P-loop containing nucleotide triphosphate hydrolases"/>
    <property type="match status" value="1"/>
</dbReference>
<evidence type="ECO:0000313" key="5">
    <source>
        <dbReference type="EMBL" id="EIJ35615.1"/>
    </source>
</evidence>
<organism evidence="5 6">
    <name type="scientific">Thiothrix nivea (strain ATCC 35100 / DSM 5205 / JP2)</name>
    <dbReference type="NCBI Taxonomy" id="870187"/>
    <lineage>
        <taxon>Bacteria</taxon>
        <taxon>Pseudomonadati</taxon>
        <taxon>Pseudomonadota</taxon>
        <taxon>Gammaproteobacteria</taxon>
        <taxon>Thiotrichales</taxon>
        <taxon>Thiotrichaceae</taxon>
        <taxon>Thiothrix</taxon>
    </lineage>
</organism>
<comment type="similarity">
    <text evidence="1">Belongs to the polyphosphate kinase 2 (PPK2) family. Class I subfamily.</text>
</comment>
<dbReference type="Pfam" id="PF03976">
    <property type="entry name" value="PPK2"/>
    <property type="match status" value="1"/>
</dbReference>
<dbReference type="GO" id="GO:0006797">
    <property type="term" value="P:polyphosphate metabolic process"/>
    <property type="evidence" value="ECO:0007669"/>
    <property type="project" value="InterPro"/>
</dbReference>
<reference evidence="6" key="1">
    <citation type="journal article" date="2011" name="Stand. Genomic Sci.">
        <title>Genome sequence of the filamentous, gliding Thiothrix nivea neotype strain (JP2(T)).</title>
        <authorList>
            <person name="Lapidus A."/>
            <person name="Nolan M."/>
            <person name="Lucas S."/>
            <person name="Glavina Del Rio T."/>
            <person name="Tice H."/>
            <person name="Cheng J.F."/>
            <person name="Tapia R."/>
            <person name="Han C."/>
            <person name="Goodwin L."/>
            <person name="Pitluck S."/>
            <person name="Liolios K."/>
            <person name="Pagani I."/>
            <person name="Ivanova N."/>
            <person name="Huntemann M."/>
            <person name="Mavromatis K."/>
            <person name="Mikhailova N."/>
            <person name="Pati A."/>
            <person name="Chen A."/>
            <person name="Palaniappan K."/>
            <person name="Land M."/>
            <person name="Brambilla E.M."/>
            <person name="Rohde M."/>
            <person name="Abt B."/>
            <person name="Verbarg S."/>
            <person name="Goker M."/>
            <person name="Bristow J."/>
            <person name="Eisen J.A."/>
            <person name="Markowitz V."/>
            <person name="Hugenholtz P."/>
            <person name="Kyrpides N.C."/>
            <person name="Klenk H.P."/>
            <person name="Woyke T."/>
        </authorList>
    </citation>
    <scope>NUCLEOTIDE SEQUENCE [LARGE SCALE GENOMIC DNA]</scope>
    <source>
        <strain evidence="6">ATCC 35100 / DSM 5205 / JP2</strain>
    </source>
</reference>
<name>A0A656HKR9_THINJ</name>
<dbReference type="PIRSF" id="PIRSF028756">
    <property type="entry name" value="PPK2_prd"/>
    <property type="match status" value="1"/>
</dbReference>
<dbReference type="InterPro" id="IPR027417">
    <property type="entry name" value="P-loop_NTPase"/>
</dbReference>
<evidence type="ECO:0000256" key="2">
    <source>
        <dbReference type="ARBA" id="ARBA00022679"/>
    </source>
</evidence>
<dbReference type="EMBL" id="JH651384">
    <property type="protein sequence ID" value="EIJ35615.1"/>
    <property type="molecule type" value="Genomic_DNA"/>
</dbReference>
<dbReference type="PANTHER" id="PTHR34383">
    <property type="entry name" value="POLYPHOSPHATE:AMP PHOSPHOTRANSFERASE-RELATED"/>
    <property type="match status" value="1"/>
</dbReference>
<dbReference type="RefSeq" id="WP_002709515.1">
    <property type="nucleotide sequence ID" value="NZ_JH651384.1"/>
</dbReference>
<dbReference type="SUPFAM" id="SSF52540">
    <property type="entry name" value="P-loop containing nucleoside triphosphate hydrolases"/>
    <property type="match status" value="1"/>
</dbReference>
<sequence>MFSFPEAYRVPFDGSFDLAATPTSPPKDAPDDKELEKRLEKLVARFDELQQMFYAHDKHSLLLIFQAMDAAGKDGTIRAVTRGVNPAGFQVFSFKQPSAEELDHDFLWRTSKCLPERGRIGIFNRSYYEEVLVVRVHPEYLGGQNLPAEVNHDTLWADRFESIHEHEKHLARNGTVILKFWLNVSRDEQKQRFLKRLDSPHKNWKFSPGDVQERQHWDAYMQAYEAALRATSRKQAPWYAIPADNKAYMRVAVVETIVQTLESLRMDYPEPDAAHLARFEECRRLLEHEGEQ</sequence>
<dbReference type="OrthoDB" id="9775224at2"/>
<keyword evidence="3" id="KW-0418">Kinase</keyword>
<dbReference type="GO" id="GO:0008976">
    <property type="term" value="F:polyphosphate kinase activity"/>
    <property type="evidence" value="ECO:0007669"/>
    <property type="project" value="InterPro"/>
</dbReference>
<keyword evidence="2 5" id="KW-0808">Transferase</keyword>
<keyword evidence="6" id="KW-1185">Reference proteome</keyword>
<dbReference type="NCBIfam" id="TIGR03709">
    <property type="entry name" value="PPK2_rel_1"/>
    <property type="match status" value="1"/>
</dbReference>
<protein>
    <submittedName>
        <fullName evidence="5">Polyphosphate:nucleotide phosphotransferase, PPK2 family</fullName>
    </submittedName>
</protein>
<evidence type="ECO:0000256" key="3">
    <source>
        <dbReference type="ARBA" id="ARBA00022777"/>
    </source>
</evidence>
<dbReference type="Proteomes" id="UP000005317">
    <property type="component" value="Unassembled WGS sequence"/>
</dbReference>
<evidence type="ECO:0000259" key="4">
    <source>
        <dbReference type="Pfam" id="PF03976"/>
    </source>
</evidence>
<gene>
    <name evidence="5" type="ORF">Thini_3091</name>
</gene>
<dbReference type="InterPro" id="IPR016898">
    <property type="entry name" value="Polyphosphate_phosphotransfera"/>
</dbReference>
<evidence type="ECO:0000256" key="1">
    <source>
        <dbReference type="ARBA" id="ARBA00009924"/>
    </source>
</evidence>